<accession>A0ACC0MLS2</accession>
<dbReference type="EMBL" id="CM046395">
    <property type="protein sequence ID" value="KAI8541243.1"/>
    <property type="molecule type" value="Genomic_DNA"/>
</dbReference>
<organism evidence="1 2">
    <name type="scientific">Rhododendron molle</name>
    <name type="common">Chinese azalea</name>
    <name type="synonym">Azalea mollis</name>
    <dbReference type="NCBI Taxonomy" id="49168"/>
    <lineage>
        <taxon>Eukaryota</taxon>
        <taxon>Viridiplantae</taxon>
        <taxon>Streptophyta</taxon>
        <taxon>Embryophyta</taxon>
        <taxon>Tracheophyta</taxon>
        <taxon>Spermatophyta</taxon>
        <taxon>Magnoliopsida</taxon>
        <taxon>eudicotyledons</taxon>
        <taxon>Gunneridae</taxon>
        <taxon>Pentapetalae</taxon>
        <taxon>asterids</taxon>
        <taxon>Ericales</taxon>
        <taxon>Ericaceae</taxon>
        <taxon>Ericoideae</taxon>
        <taxon>Rhodoreae</taxon>
        <taxon>Rhododendron</taxon>
    </lineage>
</organism>
<evidence type="ECO:0000313" key="1">
    <source>
        <dbReference type="EMBL" id="KAI8541243.1"/>
    </source>
</evidence>
<comment type="caution">
    <text evidence="1">The sequence shown here is derived from an EMBL/GenBank/DDBJ whole genome shotgun (WGS) entry which is preliminary data.</text>
</comment>
<dbReference type="Proteomes" id="UP001062846">
    <property type="component" value="Chromosome 8"/>
</dbReference>
<gene>
    <name evidence="1" type="ORF">RHMOL_Rhmol08G0046600</name>
</gene>
<sequence length="545" mass="63363">MVIVPLALPYVGWVHCYFLREWGERKKKSSDWSQNPLSQFLSTSLSWLWPLPLSFVAVTNALWLSLVFYLHMGKWGCEKGEDKSDRDEFLKLCKRIEYTIRAWYLLQFEDLMHMYSLFDPIHGAEKLEQQNYTPEEIDVLEQNFLTYIFQIMDKSNFKMTTDEEINLAASAQYLLTLPIKVDESKIDKKLLQKYFMKHPHENLPAFADKYIIFRRGFGLHHTTGYFFKQKINTILARLWRCFLRMTGLKRLLYRKSYARFGKDAQGPDEIITDTEQDDLFVERIRIENMKLSISKLVSKITIQEPTFERIIVVYRRAKSKKESDRGIYVRHFKKIPMADMDIVLPEKKNPSLTPMDWVKFLVSAIIGLVTVVGSLNKSKPNIKVLVPILSGVIGFCAKTYFSFQQNFTAYQNLITRSMYESQLDSGRGTLLHLCDEVIQQEVKEVIISFFILMEQGKATRQDLDKRCEELIKQEFGVTCNFDVDDAVQKLEKLGIVTQDANGRYDCSDLKSANDIIGTTTEEVVLKARQGAVTPRHAMQTSDCFM</sequence>
<reference evidence="1" key="1">
    <citation type="submission" date="2022-02" db="EMBL/GenBank/DDBJ databases">
        <title>Plant Genome Project.</title>
        <authorList>
            <person name="Zhang R.-G."/>
        </authorList>
    </citation>
    <scope>NUCLEOTIDE SEQUENCE</scope>
    <source>
        <strain evidence="1">AT1</strain>
    </source>
</reference>
<evidence type="ECO:0000313" key="2">
    <source>
        <dbReference type="Proteomes" id="UP001062846"/>
    </source>
</evidence>
<protein>
    <submittedName>
        <fullName evidence="1">Uncharacterized protein</fullName>
    </submittedName>
</protein>
<keyword evidence="2" id="KW-1185">Reference proteome</keyword>
<proteinExistence type="predicted"/>
<name>A0ACC0MLS2_RHOML</name>